<dbReference type="Gene3D" id="1.10.3210.10">
    <property type="entry name" value="Hypothetical protein af1432"/>
    <property type="match status" value="1"/>
</dbReference>
<keyword evidence="3" id="KW-1185">Reference proteome</keyword>
<dbReference type="InterPro" id="IPR006674">
    <property type="entry name" value="HD_domain"/>
</dbReference>
<protein>
    <submittedName>
        <fullName evidence="2">HDIG domain-containing protein</fullName>
    </submittedName>
</protein>
<dbReference type="CDD" id="cd00077">
    <property type="entry name" value="HDc"/>
    <property type="match status" value="1"/>
</dbReference>
<organism evidence="2 3">
    <name type="scientific">Kribbella koreensis</name>
    <dbReference type="NCBI Taxonomy" id="57909"/>
    <lineage>
        <taxon>Bacteria</taxon>
        <taxon>Bacillati</taxon>
        <taxon>Actinomycetota</taxon>
        <taxon>Actinomycetes</taxon>
        <taxon>Propionibacteriales</taxon>
        <taxon>Kribbellaceae</taxon>
        <taxon>Kribbella</taxon>
    </lineage>
</organism>
<dbReference type="EMBL" id="BAAAHK010000009">
    <property type="protein sequence ID" value="GAA0946664.1"/>
    <property type="molecule type" value="Genomic_DNA"/>
</dbReference>
<evidence type="ECO:0000259" key="1">
    <source>
        <dbReference type="Pfam" id="PF01966"/>
    </source>
</evidence>
<dbReference type="Proteomes" id="UP001500542">
    <property type="component" value="Unassembled WGS sequence"/>
</dbReference>
<feature type="domain" description="HD" evidence="1">
    <location>
        <begin position="24"/>
        <end position="102"/>
    </location>
</feature>
<name>A0ABN1QS10_9ACTN</name>
<dbReference type="InterPro" id="IPR006675">
    <property type="entry name" value="HDIG_dom"/>
</dbReference>
<gene>
    <name evidence="2" type="ORF">GCM10009554_42800</name>
</gene>
<dbReference type="Pfam" id="PF01966">
    <property type="entry name" value="HD"/>
    <property type="match status" value="1"/>
</dbReference>
<reference evidence="2 3" key="1">
    <citation type="journal article" date="2019" name="Int. J. Syst. Evol. Microbiol.">
        <title>The Global Catalogue of Microorganisms (GCM) 10K type strain sequencing project: providing services to taxonomists for standard genome sequencing and annotation.</title>
        <authorList>
            <consortium name="The Broad Institute Genomics Platform"/>
            <consortium name="The Broad Institute Genome Sequencing Center for Infectious Disease"/>
            <person name="Wu L."/>
            <person name="Ma J."/>
        </authorList>
    </citation>
    <scope>NUCLEOTIDE SEQUENCE [LARGE SCALE GENOMIC DNA]</scope>
    <source>
        <strain evidence="2 3">JCM 10977</strain>
    </source>
</reference>
<proteinExistence type="predicted"/>
<dbReference type="InterPro" id="IPR003607">
    <property type="entry name" value="HD/PDEase_dom"/>
</dbReference>
<evidence type="ECO:0000313" key="3">
    <source>
        <dbReference type="Proteomes" id="UP001500542"/>
    </source>
</evidence>
<evidence type="ECO:0000313" key="2">
    <source>
        <dbReference type="EMBL" id="GAA0946664.1"/>
    </source>
</evidence>
<dbReference type="NCBIfam" id="TIGR00277">
    <property type="entry name" value="HDIG"/>
    <property type="match status" value="1"/>
</dbReference>
<accession>A0ABN1QS10</accession>
<sequence length="183" mass="20100">MSMISATDAEALARDLLAEELPRRWAHSQCVASRARELAVVLGPEAELVEVASWLHDIGYASTIKVTGFHPLDGARYLRDVAGVDERVCRLVAHHTCAVIEAAERGIATLAEEFAPSRQDLLDALTYCDLTAGVDGRPVDVDERLNEILSRYPVDHVVHRSVTRAKPVLLESARNVRRRLAAG</sequence>
<dbReference type="SUPFAM" id="SSF109604">
    <property type="entry name" value="HD-domain/PDEase-like"/>
    <property type="match status" value="1"/>
</dbReference>
<comment type="caution">
    <text evidence="2">The sequence shown here is derived from an EMBL/GenBank/DDBJ whole genome shotgun (WGS) entry which is preliminary data.</text>
</comment>